<feature type="domain" description="THIF-type NAD/FAD binding fold" evidence="1">
    <location>
        <begin position="6"/>
        <end position="236"/>
    </location>
</feature>
<dbReference type="Gene3D" id="3.40.50.720">
    <property type="entry name" value="NAD(P)-binding Rossmann-like Domain"/>
    <property type="match status" value="1"/>
</dbReference>
<proteinExistence type="predicted"/>
<protein>
    <recommendedName>
        <fullName evidence="1">THIF-type NAD/FAD binding fold domain-containing protein</fullName>
    </recommendedName>
</protein>
<evidence type="ECO:0000259" key="1">
    <source>
        <dbReference type="Pfam" id="PF00899"/>
    </source>
</evidence>
<dbReference type="AlphaFoldDB" id="A0A1L4D1B0"/>
<evidence type="ECO:0000313" key="2">
    <source>
        <dbReference type="EMBL" id="APJ03995.1"/>
    </source>
</evidence>
<name>A0A1L4D1B0_9BACT</name>
<dbReference type="EMBL" id="CP017834">
    <property type="protein sequence ID" value="APJ03995.1"/>
    <property type="molecule type" value="Genomic_DNA"/>
</dbReference>
<reference evidence="2 3" key="1">
    <citation type="submission" date="2016-10" db="EMBL/GenBank/DDBJ databases">
        <title>Silvanigrella aquatica sp. nov., isolated from a freshwater lake located in the Black Forest, Germany, description of Silvanigrellaceae fam. nov., Silvanigrellales ord. nov., reclassification of the order Bdellovibrionales in the class Oligoflexia, reclassification of the families Bacteriovoracaceae and Halobacteriovoraceae in the new order Bacteriovoracales ord. nov., and reclassification of the family Pseudobacteriovoracaceae in the order Oligoflexiales.</title>
        <authorList>
            <person name="Hahn M.W."/>
            <person name="Schmidt J."/>
            <person name="Koll U."/>
            <person name="Rohde M."/>
            <person name="Verbag S."/>
            <person name="Pitt A."/>
            <person name="Nakai R."/>
            <person name="Naganuma T."/>
            <person name="Lang E."/>
        </authorList>
    </citation>
    <scope>NUCLEOTIDE SEQUENCE [LARGE SCALE GENOMIC DNA]</scope>
    <source>
        <strain evidence="2 3">MWH-Nonnen-W8red</strain>
    </source>
</reference>
<dbReference type="STRING" id="1915309.AXG55_08785"/>
<dbReference type="InterPro" id="IPR035985">
    <property type="entry name" value="Ubiquitin-activating_enz"/>
</dbReference>
<dbReference type="RefSeq" id="WP_233231099.1">
    <property type="nucleotide sequence ID" value="NZ_CP017834.1"/>
</dbReference>
<dbReference type="SUPFAM" id="SSF69572">
    <property type="entry name" value="Activating enzymes of the ubiquitin-like proteins"/>
    <property type="match status" value="1"/>
</dbReference>
<dbReference type="GO" id="GO:0016779">
    <property type="term" value="F:nucleotidyltransferase activity"/>
    <property type="evidence" value="ECO:0007669"/>
    <property type="project" value="TreeGrafter"/>
</dbReference>
<evidence type="ECO:0000313" key="3">
    <source>
        <dbReference type="Proteomes" id="UP000184731"/>
    </source>
</evidence>
<dbReference type="PANTHER" id="PTHR10953">
    <property type="entry name" value="UBIQUITIN-ACTIVATING ENZYME E1"/>
    <property type="match status" value="1"/>
</dbReference>
<dbReference type="GO" id="GO:0005737">
    <property type="term" value="C:cytoplasm"/>
    <property type="evidence" value="ECO:0007669"/>
    <property type="project" value="TreeGrafter"/>
</dbReference>
<keyword evidence="3" id="KW-1185">Reference proteome</keyword>
<dbReference type="GO" id="GO:0008641">
    <property type="term" value="F:ubiquitin-like modifier activating enzyme activity"/>
    <property type="evidence" value="ECO:0007669"/>
    <property type="project" value="InterPro"/>
</dbReference>
<dbReference type="Proteomes" id="UP000184731">
    <property type="component" value="Chromosome"/>
</dbReference>
<dbReference type="InterPro" id="IPR000594">
    <property type="entry name" value="ThiF_NAD_FAD-bd"/>
</dbReference>
<dbReference type="Pfam" id="PF00899">
    <property type="entry name" value="ThiF"/>
    <property type="match status" value="1"/>
</dbReference>
<dbReference type="CDD" id="cd00757">
    <property type="entry name" value="ThiF_MoeB_HesA_family"/>
    <property type="match status" value="1"/>
</dbReference>
<organism evidence="2 3">
    <name type="scientific">Silvanigrella aquatica</name>
    <dbReference type="NCBI Taxonomy" id="1915309"/>
    <lineage>
        <taxon>Bacteria</taxon>
        <taxon>Pseudomonadati</taxon>
        <taxon>Bdellovibrionota</taxon>
        <taxon>Oligoflexia</taxon>
        <taxon>Silvanigrellales</taxon>
        <taxon>Silvanigrellaceae</taxon>
        <taxon>Silvanigrella</taxon>
    </lineage>
</organism>
<dbReference type="GO" id="GO:0004792">
    <property type="term" value="F:thiosulfate-cyanide sulfurtransferase activity"/>
    <property type="evidence" value="ECO:0007669"/>
    <property type="project" value="TreeGrafter"/>
</dbReference>
<dbReference type="PANTHER" id="PTHR10953:SF102">
    <property type="entry name" value="ADENYLYLTRANSFERASE AND SULFURTRANSFERASE MOCS3"/>
    <property type="match status" value="1"/>
</dbReference>
<accession>A0A1L4D1B0</accession>
<dbReference type="KEGG" id="saqi:AXG55_08785"/>
<dbReference type="InterPro" id="IPR045886">
    <property type="entry name" value="ThiF/MoeB/HesA"/>
</dbReference>
<gene>
    <name evidence="2" type="ORF">AXG55_08785</name>
</gene>
<sequence length="245" mass="27927">MNLNKYSRQIPLSFVGLTGQKRINETKIAIIGAGALAHSCSIYLAAGGVGEFTFFDQDIVEESNLSRQIFFSEQDIGKSKVKCLIKYLEKIHDKTKFNSIEKFFCKNDESLIPSDYHLIINASDNYLTRKSINLVSLKKNIPWLDMGILKMQGHFCIYNPGCGCYECLFQNIPESTRNCSFSGILSPVCGVIGSYGANEVLKYILNKNQNFINEYIQFDLDKNIFKKFFWKKNKNCILCQNIQSV</sequence>